<evidence type="ECO:0008006" key="4">
    <source>
        <dbReference type="Google" id="ProtNLM"/>
    </source>
</evidence>
<evidence type="ECO:0000313" key="3">
    <source>
        <dbReference type="Proteomes" id="UP001189429"/>
    </source>
</evidence>
<dbReference type="EMBL" id="CAUYUJ010014478">
    <property type="protein sequence ID" value="CAK0841719.1"/>
    <property type="molecule type" value="Genomic_DNA"/>
</dbReference>
<name>A0ABN9T9L3_9DINO</name>
<protein>
    <recommendedName>
        <fullName evidence="4">UBA domain-containing protein</fullName>
    </recommendedName>
</protein>
<proteinExistence type="predicted"/>
<gene>
    <name evidence="2" type="ORF">PCOR1329_LOCUS36853</name>
</gene>
<feature type="compositionally biased region" description="Low complexity" evidence="1">
    <location>
        <begin position="257"/>
        <end position="270"/>
    </location>
</feature>
<organism evidence="2 3">
    <name type="scientific">Prorocentrum cordatum</name>
    <dbReference type="NCBI Taxonomy" id="2364126"/>
    <lineage>
        <taxon>Eukaryota</taxon>
        <taxon>Sar</taxon>
        <taxon>Alveolata</taxon>
        <taxon>Dinophyceae</taxon>
        <taxon>Prorocentrales</taxon>
        <taxon>Prorocentraceae</taxon>
        <taxon>Prorocentrum</taxon>
    </lineage>
</organism>
<feature type="compositionally biased region" description="Low complexity" evidence="1">
    <location>
        <begin position="51"/>
        <end position="64"/>
    </location>
</feature>
<feature type="region of interest" description="Disordered" evidence="1">
    <location>
        <begin position="244"/>
        <end position="274"/>
    </location>
</feature>
<feature type="region of interest" description="Disordered" evidence="1">
    <location>
        <begin position="48"/>
        <end position="122"/>
    </location>
</feature>
<reference evidence="2" key="1">
    <citation type="submission" date="2023-10" db="EMBL/GenBank/DDBJ databases">
        <authorList>
            <person name="Chen Y."/>
            <person name="Shah S."/>
            <person name="Dougan E. K."/>
            <person name="Thang M."/>
            <person name="Chan C."/>
        </authorList>
    </citation>
    <scope>NUCLEOTIDE SEQUENCE [LARGE SCALE GENOMIC DNA]</scope>
</reference>
<feature type="region of interest" description="Disordered" evidence="1">
    <location>
        <begin position="155"/>
        <end position="181"/>
    </location>
</feature>
<comment type="caution">
    <text evidence="2">The sequence shown here is derived from an EMBL/GenBank/DDBJ whole genome shotgun (WGS) entry which is preliminary data.</text>
</comment>
<feature type="compositionally biased region" description="Low complexity" evidence="1">
    <location>
        <begin position="345"/>
        <end position="357"/>
    </location>
</feature>
<evidence type="ECO:0000313" key="2">
    <source>
        <dbReference type="EMBL" id="CAK0841719.1"/>
    </source>
</evidence>
<evidence type="ECO:0000256" key="1">
    <source>
        <dbReference type="SAM" id="MobiDB-lite"/>
    </source>
</evidence>
<accession>A0ABN9T9L3</accession>
<feature type="compositionally biased region" description="Basic residues" evidence="1">
    <location>
        <begin position="244"/>
        <end position="253"/>
    </location>
</feature>
<sequence>MRMAWLPRSSGPCPSCFHCRRAVHPALANPSSQQLQPARRLHGLPASNHTAARAKAQAAPLRHAAARDGAADAASARPGPRFDSRDPVPRSNSARPDRDPVPSFDLAGSRSSVQLDSPAARSHSVPGELRVLLLPESAQAICWQICFALRHGDMGPHRRQARQSPGRDGCSGSAQAAGSRHYPRAVASEVAHFAQHQRRRGHRAGSAGRGARAVPALRPRAEQGGARDWGGRPGEPQIIRHRRLQGRGRGCRRRGCEAAGPGRRPASAPRDPNEAAVVEQMRKNGWSRKEAVKFIDEGGLEMEEMRKEMDHPMDAIFEEAKKNGPPKWFRDMMEEKEQKDREEAAAAALAAGAAAPELPDPPAAPSALGPA</sequence>
<dbReference type="Proteomes" id="UP001189429">
    <property type="component" value="Unassembled WGS sequence"/>
</dbReference>
<keyword evidence="3" id="KW-1185">Reference proteome</keyword>
<feature type="region of interest" description="Disordered" evidence="1">
    <location>
        <begin position="335"/>
        <end position="371"/>
    </location>
</feature>
<feature type="compositionally biased region" description="Basic and acidic residues" evidence="1">
    <location>
        <begin position="335"/>
        <end position="344"/>
    </location>
</feature>